<evidence type="ECO:0000256" key="5">
    <source>
        <dbReference type="SAM" id="MobiDB-lite"/>
    </source>
</evidence>
<evidence type="ECO:0000313" key="7">
    <source>
        <dbReference type="EMBL" id="MFD2319316.1"/>
    </source>
</evidence>
<dbReference type="Gene3D" id="4.10.430.30">
    <property type="match status" value="1"/>
</dbReference>
<dbReference type="Pfam" id="PF00816">
    <property type="entry name" value="Histone_HNS"/>
    <property type="match status" value="1"/>
</dbReference>
<evidence type="ECO:0000256" key="1">
    <source>
        <dbReference type="ARBA" id="ARBA00004453"/>
    </source>
</evidence>
<accession>A0ABW5EN86</accession>
<proteinExistence type="inferred from homology"/>
<dbReference type="SMART" id="SM00528">
    <property type="entry name" value="HNS"/>
    <property type="match status" value="1"/>
</dbReference>
<protein>
    <submittedName>
        <fullName evidence="7">H-NS histone family protein</fullName>
    </submittedName>
</protein>
<dbReference type="RefSeq" id="WP_080945266.1">
    <property type="nucleotide sequence ID" value="NZ_JBHSIH010000001.1"/>
</dbReference>
<dbReference type="Proteomes" id="UP001597287">
    <property type="component" value="Unassembled WGS sequence"/>
</dbReference>
<dbReference type="SUPFAM" id="SSF81273">
    <property type="entry name" value="H-NS histone-like proteins"/>
    <property type="match status" value="1"/>
</dbReference>
<evidence type="ECO:0000256" key="2">
    <source>
        <dbReference type="ARBA" id="ARBA00010610"/>
    </source>
</evidence>
<keyword evidence="8" id="KW-1185">Reference proteome</keyword>
<dbReference type="InterPro" id="IPR027444">
    <property type="entry name" value="H-NS_C_dom"/>
</dbReference>
<reference evidence="8" key="1">
    <citation type="journal article" date="2019" name="Int. J. Syst. Evol. Microbiol.">
        <title>The Global Catalogue of Microorganisms (GCM) 10K type strain sequencing project: providing services to taxonomists for standard genome sequencing and annotation.</title>
        <authorList>
            <consortium name="The Broad Institute Genomics Platform"/>
            <consortium name="The Broad Institute Genome Sequencing Center for Infectious Disease"/>
            <person name="Wu L."/>
            <person name="Ma J."/>
        </authorList>
    </citation>
    <scope>NUCLEOTIDE SEQUENCE [LARGE SCALE GENOMIC DNA]</scope>
    <source>
        <strain evidence="8">CCUG 62793</strain>
    </source>
</reference>
<dbReference type="EMBL" id="JBHUIG010000011">
    <property type="protein sequence ID" value="MFD2319316.1"/>
    <property type="molecule type" value="Genomic_DNA"/>
</dbReference>
<comment type="caution">
    <text evidence="7">The sequence shown here is derived from an EMBL/GenBank/DDBJ whole genome shotgun (WGS) entry which is preliminary data.</text>
</comment>
<keyword evidence="4" id="KW-0238">DNA-binding</keyword>
<comment type="similarity">
    <text evidence="2">Belongs to the histone-like protein H-NS family.</text>
</comment>
<gene>
    <name evidence="7" type="ORF">ACFSPV_11395</name>
</gene>
<feature type="region of interest" description="Disordered" evidence="5">
    <location>
        <begin position="54"/>
        <end position="79"/>
    </location>
</feature>
<evidence type="ECO:0000313" key="8">
    <source>
        <dbReference type="Proteomes" id="UP001597287"/>
    </source>
</evidence>
<name>A0ABW5EN86_9BURK</name>
<sequence>MTVDYKALLQQKAELEAKIAQALAAEKAGVLARVRSLVADYKLSAEDVFGGSKRKMGTGTPKYRDPATGSTWTGRGKPPTWIKGIADRSSFEI</sequence>
<evidence type="ECO:0000259" key="6">
    <source>
        <dbReference type="SMART" id="SM00528"/>
    </source>
</evidence>
<comment type="subcellular location">
    <subcellularLocation>
        <location evidence="1">Cytoplasm</location>
        <location evidence="1">Nucleoid</location>
    </subcellularLocation>
</comment>
<evidence type="ECO:0000256" key="4">
    <source>
        <dbReference type="ARBA" id="ARBA00023125"/>
    </source>
</evidence>
<keyword evidence="3" id="KW-0963">Cytoplasm</keyword>
<dbReference type="PANTHER" id="PTHR38097:SF2">
    <property type="entry name" value="DNA-BINDING PROTEIN STPA"/>
    <property type="match status" value="1"/>
</dbReference>
<organism evidence="7 8">
    <name type="scientific">Delftia deserti</name>
    <dbReference type="NCBI Taxonomy" id="1651218"/>
    <lineage>
        <taxon>Bacteria</taxon>
        <taxon>Pseudomonadati</taxon>
        <taxon>Pseudomonadota</taxon>
        <taxon>Betaproteobacteria</taxon>
        <taxon>Burkholderiales</taxon>
        <taxon>Comamonadaceae</taxon>
        <taxon>Delftia</taxon>
    </lineage>
</organism>
<evidence type="ECO:0000256" key="3">
    <source>
        <dbReference type="ARBA" id="ARBA00022490"/>
    </source>
</evidence>
<feature type="domain" description="DNA-binding protein H-NS-like C-terminal" evidence="6">
    <location>
        <begin position="53"/>
        <end position="93"/>
    </location>
</feature>
<dbReference type="PANTHER" id="PTHR38097">
    <property type="match status" value="1"/>
</dbReference>